<comment type="caution">
    <text evidence="4">The sequence shown here is derived from an EMBL/GenBank/DDBJ whole genome shotgun (WGS) entry which is preliminary data.</text>
</comment>
<dbReference type="InterPro" id="IPR029322">
    <property type="entry name" value="DUF4474"/>
</dbReference>
<keyword evidence="2" id="KW-1133">Transmembrane helix</keyword>
<evidence type="ECO:0000313" key="5">
    <source>
        <dbReference type="Proteomes" id="UP000886858"/>
    </source>
</evidence>
<keyword evidence="2" id="KW-0812">Transmembrane</keyword>
<feature type="transmembrane region" description="Helical" evidence="2">
    <location>
        <begin position="6"/>
        <end position="26"/>
    </location>
</feature>
<proteinExistence type="predicted"/>
<evidence type="ECO:0000256" key="2">
    <source>
        <dbReference type="SAM" id="Phobius"/>
    </source>
</evidence>
<accession>A0A9D2I4E2</accession>
<name>A0A9D2I4E2_9FIRM</name>
<reference evidence="4" key="2">
    <citation type="submission" date="2021-04" db="EMBL/GenBank/DDBJ databases">
        <authorList>
            <person name="Gilroy R."/>
        </authorList>
    </citation>
    <scope>NUCLEOTIDE SEQUENCE</scope>
    <source>
        <strain evidence="4">CHK179-7159</strain>
    </source>
</reference>
<evidence type="ECO:0000313" key="4">
    <source>
        <dbReference type="EMBL" id="HJA91508.1"/>
    </source>
</evidence>
<dbReference type="Proteomes" id="UP000886858">
    <property type="component" value="Unassembled WGS sequence"/>
</dbReference>
<reference evidence="4" key="1">
    <citation type="journal article" date="2021" name="PeerJ">
        <title>Extensive microbial diversity within the chicken gut microbiome revealed by metagenomics and culture.</title>
        <authorList>
            <person name="Gilroy R."/>
            <person name="Ravi A."/>
            <person name="Getino M."/>
            <person name="Pursley I."/>
            <person name="Horton D.L."/>
            <person name="Alikhan N.F."/>
            <person name="Baker D."/>
            <person name="Gharbi K."/>
            <person name="Hall N."/>
            <person name="Watson M."/>
            <person name="Adriaenssens E.M."/>
            <person name="Foster-Nyarko E."/>
            <person name="Jarju S."/>
            <person name="Secka A."/>
            <person name="Antonio M."/>
            <person name="Oren A."/>
            <person name="Chaudhuri R.R."/>
            <person name="La Ragione R."/>
            <person name="Hildebrand F."/>
            <person name="Pallen M.J."/>
        </authorList>
    </citation>
    <scope>NUCLEOTIDE SEQUENCE</scope>
    <source>
        <strain evidence="4">CHK179-7159</strain>
    </source>
</reference>
<protein>
    <submittedName>
        <fullName evidence="4">DUF4474 domain-containing protein</fullName>
    </submittedName>
</protein>
<evidence type="ECO:0000256" key="1">
    <source>
        <dbReference type="SAM" id="MobiDB-lite"/>
    </source>
</evidence>
<feature type="domain" description="DUF4474" evidence="3">
    <location>
        <begin position="46"/>
        <end position="286"/>
    </location>
</feature>
<organism evidence="4 5">
    <name type="scientific">Candidatus Eisenbergiella merdipullorum</name>
    <dbReference type="NCBI Taxonomy" id="2838553"/>
    <lineage>
        <taxon>Bacteria</taxon>
        <taxon>Bacillati</taxon>
        <taxon>Bacillota</taxon>
        <taxon>Clostridia</taxon>
        <taxon>Lachnospirales</taxon>
        <taxon>Lachnospiraceae</taxon>
        <taxon>Eisenbergiella</taxon>
    </lineage>
</organism>
<feature type="compositionally biased region" description="Basic and acidic residues" evidence="1">
    <location>
        <begin position="409"/>
        <end position="420"/>
    </location>
</feature>
<evidence type="ECO:0000259" key="3">
    <source>
        <dbReference type="Pfam" id="PF14751"/>
    </source>
</evidence>
<dbReference type="AlphaFoldDB" id="A0A9D2I4E2"/>
<dbReference type="EMBL" id="DWYY01000002">
    <property type="protein sequence ID" value="HJA91508.1"/>
    <property type="molecule type" value="Genomic_DNA"/>
</dbReference>
<dbReference type="Pfam" id="PF14751">
    <property type="entry name" value="DUF4474"/>
    <property type="match status" value="1"/>
</dbReference>
<keyword evidence="2" id="KW-0472">Membrane</keyword>
<feature type="region of interest" description="Disordered" evidence="1">
    <location>
        <begin position="405"/>
        <end position="429"/>
    </location>
</feature>
<gene>
    <name evidence="4" type="ORF">H9717_00030</name>
</gene>
<sequence length="429" mass="48683">MSTIGIILLCIAAAVVFAVLLILSILKLRTRFFTPTEDKAAQQEALNRDIKAAGFAYNRKGDVFYSLMDCWQREMGYCQLYDEGSSLFNMVMHCEPVRFSYAGKRWMIELWKGQYGITTGAEVGIYNTDREDIRSERFTGPFYDCARDSERLPMSFVLRKNGRVLFKRNGLHWWLTGFRLGEFSSPDELTLDVRIRFPNRAMRDAFLGGLQELGYGGREYAVYGNTVTVHYTTPHNPQPLSHGSLQEAAVQEINEANCALYRQVTGKYTDTLDKLEYIKALVPELYEFFLHSLYGKAFYDSFRWLLDLIHAQRPAPKPVPPAPYPPGTCPSEPCAPDSCTPDSCGSPSPCRPRPDSCCLSCRPNRLCCGCCEECPYRRVSCGSRSSCQSYGSRQHMSLSYHCPDPPASEDCRTGRERRQADALSYRKAR</sequence>